<protein>
    <submittedName>
        <fullName evidence="1">Uncharacterized protein</fullName>
    </submittedName>
</protein>
<dbReference type="AlphaFoldDB" id="A0A3P0YEE9"/>
<proteinExistence type="predicted"/>
<evidence type="ECO:0000313" key="2">
    <source>
        <dbReference type="Proteomes" id="UP000035346"/>
    </source>
</evidence>
<gene>
    <name evidence="1" type="ORF">WA04_08570</name>
</gene>
<name>A0A3P0YEE9_STRAG</name>
<evidence type="ECO:0000313" key="1">
    <source>
        <dbReference type="EMBL" id="KLL36591.1"/>
    </source>
</evidence>
<reference evidence="1 2" key="1">
    <citation type="journal article" date="2015" name="PLoS ONE">
        <title>Genomic analysis reveals the molecular basis for capsule loss in the group B streptococcus population.</title>
        <authorList>
            <consortium name="DEVANI Consortium"/>
            <person name="Rosini R."/>
            <person name="Campisi E."/>
            <person name="De Chiara M."/>
            <person name="Tettelin H."/>
            <person name="Rinaudo D."/>
            <person name="Toniolo C."/>
            <person name="Metruccio M."/>
            <person name="Guidotti S."/>
            <person name="Sorensen U.B."/>
            <person name="Kilian M."/>
            <person name="Ramirez M."/>
            <person name="Janulczyk R."/>
            <person name="Donati C."/>
            <person name="Grandi G."/>
            <person name="Margarit I."/>
        </authorList>
    </citation>
    <scope>NUCLEOTIDE SEQUENCE [LARGE SCALE GENOMIC DNA]</scope>
    <source>
        <strain evidence="1 2">DK-B-USS-215</strain>
    </source>
</reference>
<accession>A0A3P0YEE9</accession>
<dbReference type="Proteomes" id="UP000035346">
    <property type="component" value="Unassembled WGS sequence"/>
</dbReference>
<comment type="caution">
    <text evidence="1">The sequence shown here is derived from an EMBL/GenBank/DDBJ whole genome shotgun (WGS) entry which is preliminary data.</text>
</comment>
<organism evidence="1 2">
    <name type="scientific">Streptococcus agalactiae</name>
    <dbReference type="NCBI Taxonomy" id="1311"/>
    <lineage>
        <taxon>Bacteria</taxon>
        <taxon>Bacillati</taxon>
        <taxon>Bacillota</taxon>
        <taxon>Bacilli</taxon>
        <taxon>Lactobacillales</taxon>
        <taxon>Streptococcaceae</taxon>
        <taxon>Streptococcus</taxon>
    </lineage>
</organism>
<dbReference type="EMBL" id="LBKL01000083">
    <property type="protein sequence ID" value="KLL36591.1"/>
    <property type="molecule type" value="Genomic_DNA"/>
</dbReference>
<sequence length="68" mass="8222">MTKKEFRSPKTTKINSFPISFDNIVLEKYYNYVIQKIDKQKILINNYSISIEKAKKKLYNDRENMVKE</sequence>